<organism evidence="7 8">
    <name type="scientific">Rhizophlyctis rosea</name>
    <dbReference type="NCBI Taxonomy" id="64517"/>
    <lineage>
        <taxon>Eukaryota</taxon>
        <taxon>Fungi</taxon>
        <taxon>Fungi incertae sedis</taxon>
        <taxon>Chytridiomycota</taxon>
        <taxon>Chytridiomycota incertae sedis</taxon>
        <taxon>Chytridiomycetes</taxon>
        <taxon>Rhizophlyctidales</taxon>
        <taxon>Rhizophlyctidaceae</taxon>
        <taxon>Rhizophlyctis</taxon>
    </lineage>
</organism>
<dbReference type="PANTHER" id="PTHR13237">
    <property type="entry name" value="SOMETHING ABOUT SILENCING PROTEIN 10-RELATED"/>
    <property type="match status" value="1"/>
</dbReference>
<dbReference type="Pfam" id="PF09368">
    <property type="entry name" value="Sas10"/>
    <property type="match status" value="1"/>
</dbReference>
<feature type="compositionally biased region" description="Low complexity" evidence="5">
    <location>
        <begin position="580"/>
        <end position="593"/>
    </location>
</feature>
<dbReference type="EMBL" id="JADGJD010000619">
    <property type="protein sequence ID" value="KAJ3049616.1"/>
    <property type="molecule type" value="Genomic_DNA"/>
</dbReference>
<gene>
    <name evidence="7" type="ORF">HK097_009399</name>
</gene>
<evidence type="ECO:0000256" key="1">
    <source>
        <dbReference type="ARBA" id="ARBA00004123"/>
    </source>
</evidence>
<feature type="compositionally biased region" description="Gly residues" evidence="5">
    <location>
        <begin position="612"/>
        <end position="627"/>
    </location>
</feature>
<keyword evidence="4" id="KW-0539">Nucleus</keyword>
<protein>
    <recommendedName>
        <fullName evidence="6">Sas10 C-terminal domain-containing protein</fullName>
    </recommendedName>
</protein>
<feature type="domain" description="Sas10 C-terminal" evidence="6">
    <location>
        <begin position="682"/>
        <end position="755"/>
    </location>
</feature>
<evidence type="ECO:0000256" key="5">
    <source>
        <dbReference type="SAM" id="MobiDB-lite"/>
    </source>
</evidence>
<comment type="subcellular location">
    <subcellularLocation>
        <location evidence="1">Nucleus</location>
    </subcellularLocation>
</comment>
<feature type="region of interest" description="Disordered" evidence="5">
    <location>
        <begin position="345"/>
        <end position="384"/>
    </location>
</feature>
<reference evidence="7" key="1">
    <citation type="submission" date="2020-05" db="EMBL/GenBank/DDBJ databases">
        <title>Phylogenomic resolution of chytrid fungi.</title>
        <authorList>
            <person name="Stajich J.E."/>
            <person name="Amses K."/>
            <person name="Simmons R."/>
            <person name="Seto K."/>
            <person name="Myers J."/>
            <person name="Bonds A."/>
            <person name="Quandt C.A."/>
            <person name="Barry K."/>
            <person name="Liu P."/>
            <person name="Grigoriev I."/>
            <person name="Longcore J.E."/>
            <person name="James T.Y."/>
        </authorList>
    </citation>
    <scope>NUCLEOTIDE SEQUENCE</scope>
    <source>
        <strain evidence="7">JEL0318</strain>
    </source>
</reference>
<feature type="compositionally biased region" description="Acidic residues" evidence="5">
    <location>
        <begin position="345"/>
        <end position="358"/>
    </location>
</feature>
<name>A0AAD5SC21_9FUNG</name>
<dbReference type="GO" id="GO:0000462">
    <property type="term" value="P:maturation of SSU-rRNA from tricistronic rRNA transcript (SSU-rRNA, 5.8S rRNA, LSU-rRNA)"/>
    <property type="evidence" value="ECO:0007669"/>
    <property type="project" value="TreeGrafter"/>
</dbReference>
<evidence type="ECO:0000256" key="3">
    <source>
        <dbReference type="ARBA" id="ARBA00022553"/>
    </source>
</evidence>
<sequence length="756" mass="84859">MARKKGRKQTLERPSGAQYGDDDFDYRQGASMKYSTYEDIGLDAEDEFHGQREEIDLDESLLRRRRDNASDSEEEVYGLDVEDDLDEEEDDDEKLLEKLTRDQKVRTSDDEEEDGEEGEGDDDKAWGTRRGLFYDADEASDEEEAREEEQEALRLQRLQASKMRPEDFLDDFADSLGARAATDAKSSTLATPDTLDDIDHLAISSSLPLHLLPSTTSAELEVVEKGTSGMSEEERLRLAESSIPEVVQLLGEFERRWGELQERVGPAVRWSVKEGKGSGDAEKYLQMKYRLLISYLTNLSFYLSLRAFPPPATDVTTHPVVDTLVSLQELLDALETKIEGKIAVSDDESEDEDGEEDAAERRKRNKRRRKERRRMEKEAEGMKGFMEEVEEIIRRAGEGGMEEEVEEEGVDGMEVDEVVQTVVNGKKEKKSKSKKSANTAKSSSDVMKPKTAGTQVKVRKGLTEADLVIPEVDYQPVEKEVKPKKKKKSKKKDVSDFGEGDGLEDVDYEDKVEKKRSLQFHVTRVDQTIAARKRKTAGLGDEDIPYRDRFGKIIKPTSEPKLSTPTPQPSTDDVEESPLDYDAIAASLAAEDAAIMKKRKRGGEEEDDGGSDLDGGFGGSDGGSGSGEGEEDDEGALAYYENIKNRRADKKVRREMAVQEAKAALEEDTSMYDENDLTDPSAKRAASYQILKNKGLTPHRNKLQRNPRLKKRVKYEKAKKRLGSYRAVAVDRSKVGAYSGEKSGIKKDLAKGIRFQ</sequence>
<feature type="region of interest" description="Disordered" evidence="5">
    <location>
        <begin position="1"/>
        <end position="27"/>
    </location>
</feature>
<accession>A0AAD5SC21</accession>
<feature type="compositionally biased region" description="Basic residues" evidence="5">
    <location>
        <begin position="482"/>
        <end position="491"/>
    </location>
</feature>
<dbReference type="AlphaFoldDB" id="A0AAD5SC21"/>
<keyword evidence="8" id="KW-1185">Reference proteome</keyword>
<feature type="compositionally biased region" description="Basic and acidic residues" evidence="5">
    <location>
        <begin position="95"/>
        <end position="108"/>
    </location>
</feature>
<comment type="similarity">
    <text evidence="2">Belongs to the SAS10 family.</text>
</comment>
<evidence type="ECO:0000313" key="8">
    <source>
        <dbReference type="Proteomes" id="UP001212841"/>
    </source>
</evidence>
<feature type="region of interest" description="Disordered" evidence="5">
    <location>
        <begin position="548"/>
        <end position="637"/>
    </location>
</feature>
<feature type="compositionally biased region" description="Acidic residues" evidence="5">
    <location>
        <begin position="496"/>
        <end position="508"/>
    </location>
</feature>
<feature type="region of interest" description="Disordered" evidence="5">
    <location>
        <begin position="44"/>
        <end position="150"/>
    </location>
</feature>
<dbReference type="PANTHER" id="PTHR13237:SF8">
    <property type="entry name" value="SOMETHING ABOUT SILENCING PROTEIN 10"/>
    <property type="match status" value="1"/>
</dbReference>
<keyword evidence="3" id="KW-0597">Phosphoprotein</keyword>
<dbReference type="InterPro" id="IPR018972">
    <property type="entry name" value="Sas10_C_dom"/>
</dbReference>
<evidence type="ECO:0000256" key="2">
    <source>
        <dbReference type="ARBA" id="ARBA00010979"/>
    </source>
</evidence>
<dbReference type="Proteomes" id="UP001212841">
    <property type="component" value="Unassembled WGS sequence"/>
</dbReference>
<comment type="caution">
    <text evidence="7">The sequence shown here is derived from an EMBL/GenBank/DDBJ whole genome shotgun (WGS) entry which is preliminary data.</text>
</comment>
<proteinExistence type="inferred from homology"/>
<dbReference type="InterPro" id="IPR007146">
    <property type="entry name" value="Sas10/Utp3/C1D"/>
</dbReference>
<feature type="compositionally biased region" description="Basic residues" evidence="5">
    <location>
        <begin position="361"/>
        <end position="372"/>
    </location>
</feature>
<dbReference type="GO" id="GO:0032040">
    <property type="term" value="C:small-subunit processome"/>
    <property type="evidence" value="ECO:0007669"/>
    <property type="project" value="TreeGrafter"/>
</dbReference>
<feature type="compositionally biased region" description="Polar residues" evidence="5">
    <location>
        <begin position="560"/>
        <end position="571"/>
    </location>
</feature>
<evidence type="ECO:0000259" key="6">
    <source>
        <dbReference type="Pfam" id="PF09368"/>
    </source>
</evidence>
<evidence type="ECO:0000313" key="7">
    <source>
        <dbReference type="EMBL" id="KAJ3049616.1"/>
    </source>
</evidence>
<dbReference type="Pfam" id="PF04000">
    <property type="entry name" value="Sas10_Utp3"/>
    <property type="match status" value="1"/>
</dbReference>
<feature type="compositionally biased region" description="Acidic residues" evidence="5">
    <location>
        <begin position="70"/>
        <end position="94"/>
    </location>
</feature>
<feature type="region of interest" description="Disordered" evidence="5">
    <location>
        <begin position="422"/>
        <end position="510"/>
    </location>
</feature>
<feature type="compositionally biased region" description="Acidic residues" evidence="5">
    <location>
        <begin position="109"/>
        <end position="122"/>
    </location>
</feature>
<feature type="compositionally biased region" description="Acidic residues" evidence="5">
    <location>
        <begin position="135"/>
        <end position="150"/>
    </location>
</feature>
<evidence type="ECO:0000256" key="4">
    <source>
        <dbReference type="ARBA" id="ARBA00023242"/>
    </source>
</evidence>